<sequence>MQTDQTIVTPTSLCQQLREMKAQLKKHHLPTRKLGVRNLVAMFEKIPKTTPDPKLSEYGVQLPCPYVPPKAAEKLNVGSTGRLAPNLNDRKSTLRENIRTVPDLVDLVNSAADDLGVDLDRRPTATEDETFRIVPVRSSSSASSVSQKTFPKVNEDAILEGTEPGEDAWLEQNGRHLTKLSEARSQLMDELDEIAEDLGVPAQERCESEPGFDPVQRVLSKVAEELPRMIDQQINERRLSRVLTRISTKSRRMSAITQGLSDLGDIPQEEIREWLEIAQSELLAAIDSITTMLEMLPALKHEPEFEEAEEQPEYEPDLEYNQEPELIYEDYTPPQRSYKESLVKLQDRIADLERLLRQQTVQLTSSDYEEGYSSAPLERAATLETVGFGPPVERIAEQEPGEEITSELEHKPEPSTFERIATRATTSVSRKPTNMSQDIKDQSPFIPASSEL</sequence>
<name>A0A9W9D9F2_9PLEO</name>
<evidence type="ECO:0000313" key="4">
    <source>
        <dbReference type="Proteomes" id="UP001140510"/>
    </source>
</evidence>
<evidence type="ECO:0000313" key="3">
    <source>
        <dbReference type="EMBL" id="KAJ4409584.1"/>
    </source>
</evidence>
<dbReference type="OrthoDB" id="270171at2759"/>
<organism evidence="3 4">
    <name type="scientific">Didymella pomorum</name>
    <dbReference type="NCBI Taxonomy" id="749634"/>
    <lineage>
        <taxon>Eukaryota</taxon>
        <taxon>Fungi</taxon>
        <taxon>Dikarya</taxon>
        <taxon>Ascomycota</taxon>
        <taxon>Pezizomycotina</taxon>
        <taxon>Dothideomycetes</taxon>
        <taxon>Pleosporomycetidae</taxon>
        <taxon>Pleosporales</taxon>
        <taxon>Pleosporineae</taxon>
        <taxon>Didymellaceae</taxon>
        <taxon>Didymella</taxon>
    </lineage>
</organism>
<keyword evidence="1" id="KW-0175">Coiled coil</keyword>
<evidence type="ECO:0000256" key="2">
    <source>
        <dbReference type="SAM" id="MobiDB-lite"/>
    </source>
</evidence>
<proteinExistence type="predicted"/>
<dbReference type="Proteomes" id="UP001140510">
    <property type="component" value="Unassembled WGS sequence"/>
</dbReference>
<keyword evidence="4" id="KW-1185">Reference proteome</keyword>
<feature type="region of interest" description="Disordered" evidence="2">
    <location>
        <begin position="388"/>
        <end position="452"/>
    </location>
</feature>
<comment type="caution">
    <text evidence="3">The sequence shown here is derived from an EMBL/GenBank/DDBJ whole genome shotgun (WGS) entry which is preliminary data.</text>
</comment>
<dbReference type="AlphaFoldDB" id="A0A9W9D9F2"/>
<gene>
    <name evidence="3" type="ORF">N0V91_002505</name>
</gene>
<feature type="coiled-coil region" evidence="1">
    <location>
        <begin position="335"/>
        <end position="362"/>
    </location>
</feature>
<dbReference type="EMBL" id="JAPEVA010000011">
    <property type="protein sequence ID" value="KAJ4409584.1"/>
    <property type="molecule type" value="Genomic_DNA"/>
</dbReference>
<feature type="compositionally biased region" description="Polar residues" evidence="2">
    <location>
        <begin position="423"/>
        <end position="437"/>
    </location>
</feature>
<evidence type="ECO:0000256" key="1">
    <source>
        <dbReference type="SAM" id="Coils"/>
    </source>
</evidence>
<protein>
    <submittedName>
        <fullName evidence="3">Uncharacterized protein</fullName>
    </submittedName>
</protein>
<reference evidence="3" key="1">
    <citation type="submission" date="2022-10" db="EMBL/GenBank/DDBJ databases">
        <title>Tapping the CABI collections for fungal endophytes: first genome assemblies for Collariella, Neodidymelliopsis, Ascochyta clinopodiicola, Didymella pomorum, Didymosphaeria variabile, Neocosmospora piperis and Neocucurbitaria cava.</title>
        <authorList>
            <person name="Hill R."/>
        </authorList>
    </citation>
    <scope>NUCLEOTIDE SEQUENCE</scope>
    <source>
        <strain evidence="3">IMI 355091</strain>
    </source>
</reference>
<accession>A0A9W9D9F2</accession>